<keyword evidence="4" id="KW-1185">Reference proteome</keyword>
<keyword evidence="2" id="KW-0472">Membrane</keyword>
<reference evidence="3" key="1">
    <citation type="journal article" date="2023" name="Mol. Phylogenet. Evol.">
        <title>Genome-scale phylogeny and comparative genomics of the fungal order Sordariales.</title>
        <authorList>
            <person name="Hensen N."/>
            <person name="Bonometti L."/>
            <person name="Westerberg I."/>
            <person name="Brannstrom I.O."/>
            <person name="Guillou S."/>
            <person name="Cros-Aarteil S."/>
            <person name="Calhoun S."/>
            <person name="Haridas S."/>
            <person name="Kuo A."/>
            <person name="Mondo S."/>
            <person name="Pangilinan J."/>
            <person name="Riley R."/>
            <person name="LaButti K."/>
            <person name="Andreopoulos B."/>
            <person name="Lipzen A."/>
            <person name="Chen C."/>
            <person name="Yan M."/>
            <person name="Daum C."/>
            <person name="Ng V."/>
            <person name="Clum A."/>
            <person name="Steindorff A."/>
            <person name="Ohm R.A."/>
            <person name="Martin F."/>
            <person name="Silar P."/>
            <person name="Natvig D.O."/>
            <person name="Lalanne C."/>
            <person name="Gautier V."/>
            <person name="Ament-Velasquez S.L."/>
            <person name="Kruys A."/>
            <person name="Hutchinson M.I."/>
            <person name="Powell A.J."/>
            <person name="Barry K."/>
            <person name="Miller A.N."/>
            <person name="Grigoriev I.V."/>
            <person name="Debuchy R."/>
            <person name="Gladieux P."/>
            <person name="Hiltunen Thoren M."/>
            <person name="Johannesson H."/>
        </authorList>
    </citation>
    <scope>NUCLEOTIDE SEQUENCE</scope>
    <source>
        <strain evidence="3">CBS 359.72</strain>
    </source>
</reference>
<organism evidence="3 4">
    <name type="scientific">Corynascus novoguineensis</name>
    <dbReference type="NCBI Taxonomy" id="1126955"/>
    <lineage>
        <taxon>Eukaryota</taxon>
        <taxon>Fungi</taxon>
        <taxon>Dikarya</taxon>
        <taxon>Ascomycota</taxon>
        <taxon>Pezizomycotina</taxon>
        <taxon>Sordariomycetes</taxon>
        <taxon>Sordariomycetidae</taxon>
        <taxon>Sordariales</taxon>
        <taxon>Chaetomiaceae</taxon>
        <taxon>Corynascus</taxon>
    </lineage>
</organism>
<protein>
    <submittedName>
        <fullName evidence="3">Uncharacterized protein</fullName>
    </submittedName>
</protein>
<evidence type="ECO:0000313" key="4">
    <source>
        <dbReference type="Proteomes" id="UP001303647"/>
    </source>
</evidence>
<keyword evidence="2" id="KW-0812">Transmembrane</keyword>
<comment type="caution">
    <text evidence="3">The sequence shown here is derived from an EMBL/GenBank/DDBJ whole genome shotgun (WGS) entry which is preliminary data.</text>
</comment>
<dbReference type="Proteomes" id="UP001303647">
    <property type="component" value="Unassembled WGS sequence"/>
</dbReference>
<evidence type="ECO:0000313" key="3">
    <source>
        <dbReference type="EMBL" id="KAK4245611.1"/>
    </source>
</evidence>
<reference evidence="3" key="2">
    <citation type="submission" date="2023-05" db="EMBL/GenBank/DDBJ databases">
        <authorList>
            <consortium name="Lawrence Berkeley National Laboratory"/>
            <person name="Steindorff A."/>
            <person name="Hensen N."/>
            <person name="Bonometti L."/>
            <person name="Westerberg I."/>
            <person name="Brannstrom I.O."/>
            <person name="Guillou S."/>
            <person name="Cros-Aarteil S."/>
            <person name="Calhoun S."/>
            <person name="Haridas S."/>
            <person name="Kuo A."/>
            <person name="Mondo S."/>
            <person name="Pangilinan J."/>
            <person name="Riley R."/>
            <person name="Labutti K."/>
            <person name="Andreopoulos B."/>
            <person name="Lipzen A."/>
            <person name="Chen C."/>
            <person name="Yanf M."/>
            <person name="Daum C."/>
            <person name="Ng V."/>
            <person name="Clum A."/>
            <person name="Ohm R."/>
            <person name="Martin F."/>
            <person name="Silar P."/>
            <person name="Natvig D."/>
            <person name="Lalanne C."/>
            <person name="Gautier V."/>
            <person name="Ament-Velasquez S.L."/>
            <person name="Kruys A."/>
            <person name="Hutchinson M.I."/>
            <person name="Powell A.J."/>
            <person name="Barry K."/>
            <person name="Miller A.N."/>
            <person name="Grigoriev I.V."/>
            <person name="Debuchy R."/>
            <person name="Gladieux P."/>
            <person name="Thoren M.H."/>
            <person name="Johannesson H."/>
        </authorList>
    </citation>
    <scope>NUCLEOTIDE SEQUENCE</scope>
    <source>
        <strain evidence="3">CBS 359.72</strain>
    </source>
</reference>
<sequence>MTTFIDGWTSKPFPSLAFSAGGVLALADLHTIAQRTAIAGGASWFDVLVLAPGIHYQQAAEELFHRGGATAIIELIDELHPSSVRLQLNNAAIAHYIQKVAKPGETVTLDVGRAVAAKGLYKVRRSNTGSHVTAWRNREKPESGWLSHALYLTTPVMTVASVSLVVIFKDWWSLISIMALMTSRLLNIWVIKQRACGSRPSHSGDPPQSPHPRTPDTAHLRGKSTGGGSSRPGRLSFSGTRQRLGNYIVRFTDFERKAIVRLRGKASDIREVTTRSWLRRKTQAEDYLEGAAKLIVYMVAALSGNMTQVGSMIMMVLLLTSAALLALSNAKADRVVVNGVSLEVAGSQPNPATPRIGTDATAGTISPPSRDGGGHVVRVQGDDAGGGNAGAAYTRLPKQGRRDATANNVLPSSGEGVRGGENILDIVERGQSVGHVHWQE</sequence>
<name>A0AAN7HDA3_9PEZI</name>
<evidence type="ECO:0000256" key="1">
    <source>
        <dbReference type="SAM" id="MobiDB-lite"/>
    </source>
</evidence>
<dbReference type="AlphaFoldDB" id="A0AAN7HDA3"/>
<feature type="region of interest" description="Disordered" evidence="1">
    <location>
        <begin position="364"/>
        <end position="419"/>
    </location>
</feature>
<keyword evidence="2" id="KW-1133">Transmembrane helix</keyword>
<evidence type="ECO:0000256" key="2">
    <source>
        <dbReference type="SAM" id="Phobius"/>
    </source>
</evidence>
<gene>
    <name evidence="3" type="ORF">C7999DRAFT_16196</name>
</gene>
<accession>A0AAN7HDA3</accession>
<feature type="transmembrane region" description="Helical" evidence="2">
    <location>
        <begin position="309"/>
        <end position="327"/>
    </location>
</feature>
<dbReference type="EMBL" id="MU857696">
    <property type="protein sequence ID" value="KAK4245611.1"/>
    <property type="molecule type" value="Genomic_DNA"/>
</dbReference>
<proteinExistence type="predicted"/>
<feature type="region of interest" description="Disordered" evidence="1">
    <location>
        <begin position="197"/>
        <end position="238"/>
    </location>
</feature>